<name>A7IXB5_PBCVN</name>
<gene>
    <name evidence="1" type="primary">B590R</name>
    <name evidence="1" type="ORF">NY2A_B590R</name>
</gene>
<dbReference type="GeneID" id="5659132"/>
<proteinExistence type="predicted"/>
<reference evidence="1 2" key="1">
    <citation type="journal article" date="2007" name="Virology">
        <title>Sequence and annotation of the 369-kb NY-2A and the 345-kb AR158 viruses that infect Chlorella NC64A.</title>
        <authorList>
            <person name="Fitzgerald L.A."/>
            <person name="Graves M.V."/>
            <person name="Li X."/>
            <person name="Feldblyum T."/>
            <person name="Nierman W.C."/>
            <person name="Van Etten J.L."/>
        </authorList>
    </citation>
    <scope>NUCLEOTIDE SEQUENCE [LARGE SCALE GENOMIC DNA]</scope>
    <source>
        <strain evidence="1 2">NY-2A</strain>
    </source>
</reference>
<dbReference type="KEGG" id="vg:5659132"/>
<protein>
    <submittedName>
        <fullName evidence="1">Uncharacterized protein B590R</fullName>
    </submittedName>
</protein>
<dbReference type="Proteomes" id="UP000202419">
    <property type="component" value="Segment"/>
</dbReference>
<dbReference type="RefSeq" id="YP_001497786.1">
    <property type="nucleotide sequence ID" value="NC_009898.1"/>
</dbReference>
<organismHost>
    <name type="scientific">Chlorella</name>
    <dbReference type="NCBI Taxonomy" id="3071"/>
</organismHost>
<accession>A7IXB5</accession>
<evidence type="ECO:0000313" key="1">
    <source>
        <dbReference type="EMBL" id="ABT14989.1"/>
    </source>
</evidence>
<sequence length="70" mass="7811">MRSSILEEPTHRVSCTTHRASCTTRAGRRSELRAITAANELTSTWASEDDAALRVLASSRNRFSHRSHSI</sequence>
<keyword evidence="2" id="KW-1185">Reference proteome</keyword>
<organism evidence="1 2">
    <name type="scientific">Paramecium bursaria Chlorella virus NY2A</name>
    <name type="common">PBCV-NY2A</name>
    <dbReference type="NCBI Taxonomy" id="46021"/>
    <lineage>
        <taxon>Viruses</taxon>
        <taxon>Varidnaviria</taxon>
        <taxon>Bamfordvirae</taxon>
        <taxon>Nucleocytoviricota</taxon>
        <taxon>Megaviricetes</taxon>
        <taxon>Algavirales</taxon>
        <taxon>Phycodnaviridae</taxon>
        <taxon>Chlorovirus</taxon>
        <taxon>Chlorovirus americanus</taxon>
    </lineage>
</organism>
<evidence type="ECO:0000313" key="2">
    <source>
        <dbReference type="Proteomes" id="UP000202419"/>
    </source>
</evidence>
<dbReference type="EMBL" id="DQ491002">
    <property type="protein sequence ID" value="ABT14989.1"/>
    <property type="molecule type" value="Genomic_DNA"/>
</dbReference>